<dbReference type="Gene3D" id="3.90.730.10">
    <property type="entry name" value="Ribonuclease T2-like"/>
    <property type="match status" value="1"/>
</dbReference>
<comment type="similarity">
    <text evidence="1 3">Belongs to the RNase T2 family.</text>
</comment>
<accession>A0ABD3CDP3</accession>
<evidence type="ECO:0000313" key="5">
    <source>
        <dbReference type="Proteomes" id="UP001632038"/>
    </source>
</evidence>
<sequence length="87" mass="9669">MKLRQNVQVDSIIRSGGIKLGASNNINMTTVLTAALKVNVVVKCNQDKNDKYQVWEVRICYDPIKKALINCSSNAQDKCPSTYVIPV</sequence>
<dbReference type="EMBL" id="JAVIJP010000039">
    <property type="protein sequence ID" value="KAL3627693.1"/>
    <property type="molecule type" value="Genomic_DNA"/>
</dbReference>
<dbReference type="InterPro" id="IPR036430">
    <property type="entry name" value="RNase_T2-like_sf"/>
</dbReference>
<dbReference type="InterPro" id="IPR001568">
    <property type="entry name" value="RNase_T2-like"/>
</dbReference>
<keyword evidence="2" id="KW-0255">Endonuclease</keyword>
<proteinExistence type="inferred from homology"/>
<evidence type="ECO:0000256" key="2">
    <source>
        <dbReference type="ARBA" id="ARBA00022759"/>
    </source>
</evidence>
<dbReference type="SUPFAM" id="SSF55895">
    <property type="entry name" value="Ribonuclease Rh-like"/>
    <property type="match status" value="1"/>
</dbReference>
<keyword evidence="2" id="KW-0378">Hydrolase</keyword>
<dbReference type="AlphaFoldDB" id="A0ABD3CDP3"/>
<dbReference type="Proteomes" id="UP001632038">
    <property type="component" value="Unassembled WGS sequence"/>
</dbReference>
<dbReference type="Pfam" id="PF00445">
    <property type="entry name" value="Ribonuclease_T2"/>
    <property type="match status" value="1"/>
</dbReference>
<name>A0ABD3CDP3_9LAMI</name>
<comment type="caution">
    <text evidence="4">The sequence shown here is derived from an EMBL/GenBank/DDBJ whole genome shotgun (WGS) entry which is preliminary data.</text>
</comment>
<evidence type="ECO:0000256" key="3">
    <source>
        <dbReference type="RuleBase" id="RU004328"/>
    </source>
</evidence>
<protein>
    <submittedName>
        <fullName evidence="4">Uncharacterized protein</fullName>
    </submittedName>
</protein>
<keyword evidence="5" id="KW-1185">Reference proteome</keyword>
<reference evidence="5" key="1">
    <citation type="journal article" date="2024" name="IScience">
        <title>Strigolactones Initiate the Formation of Haustorium-like Structures in Castilleja.</title>
        <authorList>
            <person name="Buerger M."/>
            <person name="Peterson D."/>
            <person name="Chory J."/>
        </authorList>
    </citation>
    <scope>NUCLEOTIDE SEQUENCE [LARGE SCALE GENOMIC DNA]</scope>
</reference>
<dbReference type="GO" id="GO:0004519">
    <property type="term" value="F:endonuclease activity"/>
    <property type="evidence" value="ECO:0007669"/>
    <property type="project" value="UniProtKB-KW"/>
</dbReference>
<gene>
    <name evidence="4" type="ORF">CASFOL_029056</name>
</gene>
<keyword evidence="2" id="KW-0540">Nuclease</keyword>
<organism evidence="4 5">
    <name type="scientific">Castilleja foliolosa</name>
    <dbReference type="NCBI Taxonomy" id="1961234"/>
    <lineage>
        <taxon>Eukaryota</taxon>
        <taxon>Viridiplantae</taxon>
        <taxon>Streptophyta</taxon>
        <taxon>Embryophyta</taxon>
        <taxon>Tracheophyta</taxon>
        <taxon>Spermatophyta</taxon>
        <taxon>Magnoliopsida</taxon>
        <taxon>eudicotyledons</taxon>
        <taxon>Gunneridae</taxon>
        <taxon>Pentapetalae</taxon>
        <taxon>asterids</taxon>
        <taxon>lamiids</taxon>
        <taxon>Lamiales</taxon>
        <taxon>Orobanchaceae</taxon>
        <taxon>Pedicularideae</taxon>
        <taxon>Castillejinae</taxon>
        <taxon>Castilleja</taxon>
    </lineage>
</organism>
<evidence type="ECO:0000256" key="1">
    <source>
        <dbReference type="ARBA" id="ARBA00007469"/>
    </source>
</evidence>
<evidence type="ECO:0000313" key="4">
    <source>
        <dbReference type="EMBL" id="KAL3627693.1"/>
    </source>
</evidence>